<dbReference type="InterPro" id="IPR000994">
    <property type="entry name" value="Pept_M24"/>
</dbReference>
<organism evidence="6">
    <name type="scientific">marine metagenome</name>
    <dbReference type="NCBI Taxonomy" id="408172"/>
    <lineage>
        <taxon>unclassified sequences</taxon>
        <taxon>metagenomes</taxon>
        <taxon>ecological metagenomes</taxon>
    </lineage>
</organism>
<dbReference type="PANTHER" id="PTHR43330:SF27">
    <property type="entry name" value="METHIONINE AMINOPEPTIDASE"/>
    <property type="match status" value="1"/>
</dbReference>
<protein>
    <recommendedName>
        <fullName evidence="5">Peptidase M24 domain-containing protein</fullName>
    </recommendedName>
</protein>
<dbReference type="PRINTS" id="PR00599">
    <property type="entry name" value="MAPEPTIDASE"/>
</dbReference>
<dbReference type="GO" id="GO:0070006">
    <property type="term" value="F:metalloaminopeptidase activity"/>
    <property type="evidence" value="ECO:0007669"/>
    <property type="project" value="InterPro"/>
</dbReference>
<keyword evidence="3" id="KW-0479">Metal-binding</keyword>
<proteinExistence type="inferred from homology"/>
<dbReference type="GO" id="GO:0005829">
    <property type="term" value="C:cytosol"/>
    <property type="evidence" value="ECO:0007669"/>
    <property type="project" value="TreeGrafter"/>
</dbReference>
<evidence type="ECO:0000256" key="3">
    <source>
        <dbReference type="ARBA" id="ARBA00022723"/>
    </source>
</evidence>
<dbReference type="Pfam" id="PF00557">
    <property type="entry name" value="Peptidase_M24"/>
    <property type="match status" value="1"/>
</dbReference>
<keyword evidence="4" id="KW-0378">Hydrolase</keyword>
<dbReference type="CDD" id="cd01086">
    <property type="entry name" value="MetAP1"/>
    <property type="match status" value="1"/>
</dbReference>
<dbReference type="GO" id="GO:0006508">
    <property type="term" value="P:proteolysis"/>
    <property type="evidence" value="ECO:0007669"/>
    <property type="project" value="UniProtKB-KW"/>
</dbReference>
<dbReference type="InterPro" id="IPR002467">
    <property type="entry name" value="Pept_M24A_MAP1"/>
</dbReference>
<evidence type="ECO:0000313" key="6">
    <source>
        <dbReference type="EMBL" id="SVA89118.1"/>
    </source>
</evidence>
<sequence length="270" mass="29993">MGIIKDIEEIKLIRESALLVSKTLGLVAKEIKEGVTTLKLDKIAEDFIRSNNAIPGFLGLYGFPNTLCVSPNSQVVHGIPNNNPLKNGDIISIDCGALKNGYYGDHAYTFAVGEVNEETQRLLNITKESLYVGIREFKKGNRVGDVGYAIQNHCEKNGCGVVRELVGHGIGKVMHEKPEMPNYGRKGIGKKFKDGMVVAIEPMINQGTHKIFQHSDGWTITTQDNKPSAHFEHNIAIIDGKPEILSTFKYIYEALGIKSNEEKEFQNFFK</sequence>
<gene>
    <name evidence="6" type="ORF">METZ01_LOCUS141972</name>
</gene>
<feature type="domain" description="Peptidase M24" evidence="5">
    <location>
        <begin position="12"/>
        <end position="237"/>
    </location>
</feature>
<reference evidence="6" key="1">
    <citation type="submission" date="2018-05" db="EMBL/GenBank/DDBJ databases">
        <authorList>
            <person name="Lanie J.A."/>
            <person name="Ng W.-L."/>
            <person name="Kazmierczak K.M."/>
            <person name="Andrzejewski T.M."/>
            <person name="Davidsen T.M."/>
            <person name="Wayne K.J."/>
            <person name="Tettelin H."/>
            <person name="Glass J.I."/>
            <person name="Rusch D."/>
            <person name="Podicherti R."/>
            <person name="Tsui H.-C.T."/>
            <person name="Winkler M.E."/>
        </authorList>
    </citation>
    <scope>NUCLEOTIDE SEQUENCE</scope>
</reference>
<dbReference type="SUPFAM" id="SSF55920">
    <property type="entry name" value="Creatinase/aminopeptidase"/>
    <property type="match status" value="1"/>
</dbReference>
<dbReference type="Gene3D" id="3.90.230.10">
    <property type="entry name" value="Creatinase/methionine aminopeptidase superfamily"/>
    <property type="match status" value="1"/>
</dbReference>
<evidence type="ECO:0000259" key="5">
    <source>
        <dbReference type="Pfam" id="PF00557"/>
    </source>
</evidence>
<dbReference type="HAMAP" id="MF_01974">
    <property type="entry name" value="MetAP_1"/>
    <property type="match status" value="1"/>
</dbReference>
<keyword evidence="1" id="KW-0031">Aminopeptidase</keyword>
<evidence type="ECO:0000256" key="4">
    <source>
        <dbReference type="ARBA" id="ARBA00022801"/>
    </source>
</evidence>
<dbReference type="InterPro" id="IPR001714">
    <property type="entry name" value="Pept_M24_MAP"/>
</dbReference>
<keyword evidence="2" id="KW-0645">Protease</keyword>
<dbReference type="NCBIfam" id="TIGR00500">
    <property type="entry name" value="met_pdase_I"/>
    <property type="match status" value="1"/>
</dbReference>
<accession>A0A381ZIG7</accession>
<dbReference type="AlphaFoldDB" id="A0A381ZIG7"/>
<dbReference type="EMBL" id="UINC01021483">
    <property type="protein sequence ID" value="SVA89118.1"/>
    <property type="molecule type" value="Genomic_DNA"/>
</dbReference>
<dbReference type="PANTHER" id="PTHR43330">
    <property type="entry name" value="METHIONINE AMINOPEPTIDASE"/>
    <property type="match status" value="1"/>
</dbReference>
<dbReference type="GO" id="GO:0046872">
    <property type="term" value="F:metal ion binding"/>
    <property type="evidence" value="ECO:0007669"/>
    <property type="project" value="UniProtKB-KW"/>
</dbReference>
<name>A0A381ZIG7_9ZZZZ</name>
<evidence type="ECO:0000256" key="1">
    <source>
        <dbReference type="ARBA" id="ARBA00022438"/>
    </source>
</evidence>
<dbReference type="InterPro" id="IPR036005">
    <property type="entry name" value="Creatinase/aminopeptidase-like"/>
</dbReference>
<evidence type="ECO:0000256" key="2">
    <source>
        <dbReference type="ARBA" id="ARBA00022670"/>
    </source>
</evidence>